<protein>
    <recommendedName>
        <fullName evidence="5">HTH cro/C1-type domain-containing protein</fullName>
    </recommendedName>
</protein>
<feature type="domain" description="HTH cro/C1-type" evidence="5">
    <location>
        <begin position="11"/>
        <end position="65"/>
    </location>
</feature>
<dbReference type="SUPFAM" id="SSF56281">
    <property type="entry name" value="Metallo-hydrolase/oxidoreductase"/>
    <property type="match status" value="1"/>
</dbReference>
<dbReference type="GO" id="GO:0016787">
    <property type="term" value="F:hydrolase activity"/>
    <property type="evidence" value="ECO:0007669"/>
    <property type="project" value="UniProtKB-KW"/>
</dbReference>
<dbReference type="GO" id="GO:0046872">
    <property type="term" value="F:metal ion binding"/>
    <property type="evidence" value="ECO:0007669"/>
    <property type="project" value="UniProtKB-KW"/>
</dbReference>
<dbReference type="InterPro" id="IPR036866">
    <property type="entry name" value="RibonucZ/Hydroxyglut_hydro"/>
</dbReference>
<dbReference type="PANTHER" id="PTHR46233">
    <property type="entry name" value="HYDROXYACYLGLUTATHIONE HYDROLASE GLOC"/>
    <property type="match status" value="1"/>
</dbReference>
<reference evidence="6 7" key="1">
    <citation type="journal article" date="2020" name="ISME J.">
        <title>Enrichment and physiological characterization of a novel comammox Nitrospira indicates ammonium inhibition of complete nitrification.</title>
        <authorList>
            <person name="Sakoula D."/>
            <person name="Koch H."/>
            <person name="Frank J."/>
            <person name="Jetten M.S.M."/>
            <person name="van Kessel M.A.H.J."/>
            <person name="Lucker S."/>
        </authorList>
    </citation>
    <scope>NUCLEOTIDE SEQUENCE [LARGE SCALE GENOMIC DNA]</scope>
    <source>
        <strain evidence="6">Comreactor17</strain>
    </source>
</reference>
<keyword evidence="2" id="KW-0479">Metal-binding</keyword>
<dbReference type="Gene3D" id="1.10.260.40">
    <property type="entry name" value="lambda repressor-like DNA-binding domains"/>
    <property type="match status" value="1"/>
</dbReference>
<dbReference type="SUPFAM" id="SSF47413">
    <property type="entry name" value="lambda repressor-like DNA-binding domains"/>
    <property type="match status" value="1"/>
</dbReference>
<name>A0A7S8FBP3_9BACT</name>
<evidence type="ECO:0000313" key="7">
    <source>
        <dbReference type="Proteomes" id="UP000593737"/>
    </source>
</evidence>
<gene>
    <name evidence="6" type="ORF">Nkreftii_000636</name>
</gene>
<dbReference type="PROSITE" id="PS50943">
    <property type="entry name" value="HTH_CROC1"/>
    <property type="match status" value="1"/>
</dbReference>
<dbReference type="Pfam" id="PF00753">
    <property type="entry name" value="Lactamase_B"/>
    <property type="match status" value="1"/>
</dbReference>
<dbReference type="InterPro" id="IPR051453">
    <property type="entry name" value="MBL_Glyoxalase_II"/>
</dbReference>
<dbReference type="PANTHER" id="PTHR46233:SF3">
    <property type="entry name" value="HYDROXYACYLGLUTATHIONE HYDROLASE GLOC"/>
    <property type="match status" value="1"/>
</dbReference>
<dbReference type="Proteomes" id="UP000593737">
    <property type="component" value="Chromosome"/>
</dbReference>
<dbReference type="CDD" id="cd00093">
    <property type="entry name" value="HTH_XRE"/>
    <property type="match status" value="1"/>
</dbReference>
<dbReference type="Gene3D" id="3.60.15.10">
    <property type="entry name" value="Ribonuclease Z/Hydroxyacylglutathione hydrolase-like"/>
    <property type="match status" value="1"/>
</dbReference>
<evidence type="ECO:0000256" key="1">
    <source>
        <dbReference type="ARBA" id="ARBA00001947"/>
    </source>
</evidence>
<accession>A0A7S8FBP3</accession>
<evidence type="ECO:0000256" key="2">
    <source>
        <dbReference type="ARBA" id="ARBA00022723"/>
    </source>
</evidence>
<dbReference type="KEGG" id="nkf:Nkreftii_000636"/>
<dbReference type="SMART" id="SM00530">
    <property type="entry name" value="HTH_XRE"/>
    <property type="match status" value="1"/>
</dbReference>
<dbReference type="SMART" id="SM00849">
    <property type="entry name" value="Lactamase_B"/>
    <property type="match status" value="1"/>
</dbReference>
<evidence type="ECO:0000313" key="6">
    <source>
        <dbReference type="EMBL" id="QPD02862.1"/>
    </source>
</evidence>
<sequence>MPLEDDFCDILKKARIGQGLSVGEVAKITGLPAGDISALERGDQPRDRAEVRALAKALGLRSEPLEQIAVDKWEPVAQRTPPWVEMVQGSINGYGVQGYILHDEGEALLVDTAYNAPAMLDMLRRRGLRLIGVCLTHGHADHAEGLEQILGHCEVPVYLGPEDEGLLDWQPRTDLLVTPVDGMAIRVGSRTVRCMTTPGHTPGGICYGVDDEQLPVCFVGDTLFAGSIGRSNPKELYSTHLNSVRDRLLTFSPDYRLFPGHGPATTVEEELDHNPFARID</sequence>
<keyword evidence="3" id="KW-0378">Hydrolase</keyword>
<keyword evidence="4" id="KW-0862">Zinc</keyword>
<evidence type="ECO:0000256" key="3">
    <source>
        <dbReference type="ARBA" id="ARBA00022801"/>
    </source>
</evidence>
<dbReference type="EMBL" id="CP047423">
    <property type="protein sequence ID" value="QPD02862.1"/>
    <property type="molecule type" value="Genomic_DNA"/>
</dbReference>
<dbReference type="InterPro" id="IPR010982">
    <property type="entry name" value="Lambda_DNA-bd_dom_sf"/>
</dbReference>
<dbReference type="InterPro" id="IPR001387">
    <property type="entry name" value="Cro/C1-type_HTH"/>
</dbReference>
<dbReference type="AlphaFoldDB" id="A0A7S8FBP3"/>
<organism evidence="6 7">
    <name type="scientific">Candidatus Nitrospira kreftii</name>
    <dbReference type="NCBI Taxonomy" id="2652173"/>
    <lineage>
        <taxon>Bacteria</taxon>
        <taxon>Pseudomonadati</taxon>
        <taxon>Nitrospirota</taxon>
        <taxon>Nitrospiria</taxon>
        <taxon>Nitrospirales</taxon>
        <taxon>Nitrospiraceae</taxon>
        <taxon>Nitrospira</taxon>
    </lineage>
</organism>
<dbReference type="GO" id="GO:0003677">
    <property type="term" value="F:DNA binding"/>
    <property type="evidence" value="ECO:0007669"/>
    <property type="project" value="InterPro"/>
</dbReference>
<comment type="cofactor">
    <cofactor evidence="1">
        <name>Zn(2+)</name>
        <dbReference type="ChEBI" id="CHEBI:29105"/>
    </cofactor>
</comment>
<proteinExistence type="predicted"/>
<dbReference type="InterPro" id="IPR001279">
    <property type="entry name" value="Metallo-B-lactamas"/>
</dbReference>
<dbReference type="Pfam" id="PF13560">
    <property type="entry name" value="HTH_31"/>
    <property type="match status" value="1"/>
</dbReference>
<evidence type="ECO:0000256" key="4">
    <source>
        <dbReference type="ARBA" id="ARBA00022833"/>
    </source>
</evidence>
<evidence type="ECO:0000259" key="5">
    <source>
        <dbReference type="PROSITE" id="PS50943"/>
    </source>
</evidence>